<dbReference type="RefSeq" id="WP_119759511.1">
    <property type="nucleotide sequence ID" value="NZ_QYUM01000002.1"/>
</dbReference>
<proteinExistence type="predicted"/>
<dbReference type="AlphaFoldDB" id="A0A418WPS8"/>
<keyword evidence="2" id="KW-1185">Reference proteome</keyword>
<dbReference type="OrthoDB" id="7478129at2"/>
<evidence type="ECO:0008006" key="3">
    <source>
        <dbReference type="Google" id="ProtNLM"/>
    </source>
</evidence>
<dbReference type="EMBL" id="QYUM01000002">
    <property type="protein sequence ID" value="RJF93233.1"/>
    <property type="molecule type" value="Genomic_DNA"/>
</dbReference>
<organism evidence="1 2">
    <name type="scientific">Sphingomonas cavernae</name>
    <dbReference type="NCBI Taxonomy" id="2320861"/>
    <lineage>
        <taxon>Bacteria</taxon>
        <taxon>Pseudomonadati</taxon>
        <taxon>Pseudomonadota</taxon>
        <taxon>Alphaproteobacteria</taxon>
        <taxon>Sphingomonadales</taxon>
        <taxon>Sphingomonadaceae</taxon>
        <taxon>Sphingomonas</taxon>
    </lineage>
</organism>
<name>A0A418WPS8_9SPHN</name>
<reference evidence="1 2" key="1">
    <citation type="submission" date="2018-09" db="EMBL/GenBank/DDBJ databases">
        <authorList>
            <person name="Zhu H."/>
        </authorList>
    </citation>
    <scope>NUCLEOTIDE SEQUENCE [LARGE SCALE GENOMIC DNA]</scope>
    <source>
        <strain evidence="1 2">K2R01-6</strain>
    </source>
</reference>
<accession>A0A418WPS8</accession>
<evidence type="ECO:0000313" key="2">
    <source>
        <dbReference type="Proteomes" id="UP000286100"/>
    </source>
</evidence>
<evidence type="ECO:0000313" key="1">
    <source>
        <dbReference type="EMBL" id="RJF93233.1"/>
    </source>
</evidence>
<protein>
    <recommendedName>
        <fullName evidence="3">Flagellar protein FliT</fullName>
    </recommendedName>
</protein>
<sequence>MTAELEDMVDGIERLISALDGRDPQAIELANTALTLAVGRLRGLGGWRDDSAELAMLDHALGLAEAARVRVNLLGDMAERKLDLLQQARAEAQNAAVYGRKGRRSSTAR</sequence>
<gene>
    <name evidence="1" type="ORF">D3876_02420</name>
</gene>
<comment type="caution">
    <text evidence="1">The sequence shown here is derived from an EMBL/GenBank/DDBJ whole genome shotgun (WGS) entry which is preliminary data.</text>
</comment>
<dbReference type="Proteomes" id="UP000286100">
    <property type="component" value="Unassembled WGS sequence"/>
</dbReference>